<dbReference type="Gene3D" id="3.40.50.1820">
    <property type="entry name" value="alpha/beta hydrolase"/>
    <property type="match status" value="1"/>
</dbReference>
<evidence type="ECO:0008006" key="4">
    <source>
        <dbReference type="Google" id="ProtNLM"/>
    </source>
</evidence>
<sequence length="490" mass="52868">MNKLKKTAYIGLAVSALALSGCLSSSSSSNRTAPTPDEPVRAQQERIDDGFFVVNEAQLPFASLAAGVPAYDNTSRWWGVLDGAGYRIEVPENWNGHLVMYAHGFRGEGPDLTVDSPPMRQYLLDNGFAWAASTYSANFYDVRVGVEDTNKLALAFTDIAAANGRTLAEPDKYYITGVSMGGHIAGAAIELETQQTANNFVPYAGAAPMCGVMGDTALFDYFTAYGLALYQLAGVGADSFPVPLDEAIEKRDIAREVLWTDYAANKTPLGLTLAGQPLFPILQNLTGGPRPIYAQAFGGFQDLLQGFLGSDGTITGILNDSVVDTTSTVYRFETLPGQTLSANEQAFNQSIIQAEAVPGANALRQDGLRWIPKVNGELYAEIPVVTVHTLGDLFVPISMQQIYRQNLEANGFGDWLVQRAIRAPGHCDFSIAEFTATFDAMIQWEQNGIKPGGDDLLDQAQMADSNFGCTYTIDGFPQEVVRSLMPACTP</sequence>
<organism evidence="2 3">
    <name type="scientific">Halopseudomonas phragmitis</name>
    <dbReference type="NCBI Taxonomy" id="1931241"/>
    <lineage>
        <taxon>Bacteria</taxon>
        <taxon>Pseudomonadati</taxon>
        <taxon>Pseudomonadota</taxon>
        <taxon>Gammaproteobacteria</taxon>
        <taxon>Pseudomonadales</taxon>
        <taxon>Pseudomonadaceae</taxon>
        <taxon>Halopseudomonas</taxon>
    </lineage>
</organism>
<evidence type="ECO:0000313" key="3">
    <source>
        <dbReference type="Proteomes" id="UP000243488"/>
    </source>
</evidence>
<dbReference type="AlphaFoldDB" id="A0A1V0B5A6"/>
<dbReference type="InterPro" id="IPR029058">
    <property type="entry name" value="AB_hydrolase_fold"/>
</dbReference>
<feature type="signal peptide" evidence="1">
    <location>
        <begin position="1"/>
        <end position="29"/>
    </location>
</feature>
<dbReference type="SUPFAM" id="SSF53474">
    <property type="entry name" value="alpha/beta-Hydrolases"/>
    <property type="match status" value="1"/>
</dbReference>
<dbReference type="STRING" id="1931241.BVH74_10125"/>
<keyword evidence="1" id="KW-0732">Signal</keyword>
<dbReference type="PROSITE" id="PS51257">
    <property type="entry name" value="PROKAR_LIPOPROTEIN"/>
    <property type="match status" value="1"/>
</dbReference>
<dbReference type="RefSeq" id="WP_080049950.1">
    <property type="nucleotide sequence ID" value="NZ_CP020100.1"/>
</dbReference>
<evidence type="ECO:0000313" key="2">
    <source>
        <dbReference type="EMBL" id="AQZ95081.1"/>
    </source>
</evidence>
<reference evidence="2 3" key="1">
    <citation type="submission" date="2017-03" db="EMBL/GenBank/DDBJ databases">
        <title>Complete genome sequence of the novel DNRA strain Pseudomonas sp. S-6-2 isolated from Chinese polluted river sediment. Journal of Biotechnology.</title>
        <authorList>
            <person name="Li J."/>
            <person name="Xiang F."/>
            <person name="Wang L."/>
            <person name="Xi L."/>
            <person name="Liu J."/>
        </authorList>
    </citation>
    <scope>NUCLEOTIDE SEQUENCE [LARGE SCALE GENOMIC DNA]</scope>
    <source>
        <strain evidence="2 3">S-6-2</strain>
    </source>
</reference>
<dbReference type="KEGG" id="ppha:BVH74_10125"/>
<dbReference type="EMBL" id="CP020100">
    <property type="protein sequence ID" value="AQZ95081.1"/>
    <property type="molecule type" value="Genomic_DNA"/>
</dbReference>
<dbReference type="Proteomes" id="UP000243488">
    <property type="component" value="Chromosome"/>
</dbReference>
<feature type="chain" id="PRO_5012052839" description="Alpha/beta hydrolase" evidence="1">
    <location>
        <begin position="30"/>
        <end position="490"/>
    </location>
</feature>
<proteinExistence type="predicted"/>
<protein>
    <recommendedName>
        <fullName evidence="4">Alpha/beta hydrolase</fullName>
    </recommendedName>
</protein>
<evidence type="ECO:0000256" key="1">
    <source>
        <dbReference type="SAM" id="SignalP"/>
    </source>
</evidence>
<gene>
    <name evidence="2" type="ORF">BVH74_10125</name>
</gene>
<name>A0A1V0B5A6_9GAMM</name>
<keyword evidence="3" id="KW-1185">Reference proteome</keyword>
<accession>A0A1V0B5A6</accession>